<dbReference type="GO" id="GO:0003723">
    <property type="term" value="F:RNA binding"/>
    <property type="evidence" value="ECO:0007669"/>
    <property type="project" value="InterPro"/>
</dbReference>
<dbReference type="InterPro" id="IPR003751">
    <property type="entry name" value="CsrA"/>
</dbReference>
<dbReference type="EMBL" id="NRJF01000126">
    <property type="protein sequence ID" value="RIY34794.1"/>
    <property type="molecule type" value="Genomic_DNA"/>
</dbReference>
<name>A0A3A1YEZ9_9GAMM</name>
<evidence type="ECO:0008006" key="4">
    <source>
        <dbReference type="Google" id="ProtNLM"/>
    </source>
</evidence>
<gene>
    <name evidence="2" type="ORF">CKF59_04695</name>
</gene>
<dbReference type="Gene3D" id="2.60.40.4380">
    <property type="entry name" value="Translational regulator CsrA"/>
    <property type="match status" value="1"/>
</dbReference>
<reference evidence="2 3" key="1">
    <citation type="submission" date="2017-08" db="EMBL/GenBank/DDBJ databases">
        <title>Reclassification of Bisgaard taxon 37 and 44.</title>
        <authorList>
            <person name="Christensen H."/>
        </authorList>
    </citation>
    <scope>NUCLEOTIDE SEQUENCE [LARGE SCALE GENOMIC DNA]</scope>
    <source>
        <strain evidence="2 3">EEAB3T1</strain>
    </source>
</reference>
<comment type="caution">
    <text evidence="2">The sequence shown here is derived from an EMBL/GenBank/DDBJ whole genome shotgun (WGS) entry which is preliminary data.</text>
</comment>
<dbReference type="GO" id="GO:0006402">
    <property type="term" value="P:mRNA catabolic process"/>
    <property type="evidence" value="ECO:0007669"/>
    <property type="project" value="InterPro"/>
</dbReference>
<dbReference type="Pfam" id="PF02599">
    <property type="entry name" value="CsrA"/>
    <property type="match status" value="1"/>
</dbReference>
<proteinExistence type="predicted"/>
<dbReference type="InterPro" id="IPR036107">
    <property type="entry name" value="CsrA_sf"/>
</dbReference>
<organism evidence="2 3">
    <name type="scientific">Psittacicella gerlachiana</name>
    <dbReference type="NCBI Taxonomy" id="2028574"/>
    <lineage>
        <taxon>Bacteria</taxon>
        <taxon>Pseudomonadati</taxon>
        <taxon>Pseudomonadota</taxon>
        <taxon>Gammaproteobacteria</taxon>
        <taxon>Pasteurellales</taxon>
        <taxon>Psittacicellaceae</taxon>
        <taxon>Psittacicella</taxon>
    </lineage>
</organism>
<sequence length="52" mass="5762">MTKLLIKRKVGQRIRINSDIEIVVAKVSSNSVNIVVSSPNNNLVTIVNDDKK</sequence>
<evidence type="ECO:0000256" key="1">
    <source>
        <dbReference type="ARBA" id="ARBA00023159"/>
    </source>
</evidence>
<dbReference type="RefSeq" id="WP_119534818.1">
    <property type="nucleotide sequence ID" value="NZ_NRJF01000126.1"/>
</dbReference>
<dbReference type="Proteomes" id="UP000265964">
    <property type="component" value="Unassembled WGS sequence"/>
</dbReference>
<keyword evidence="3" id="KW-1185">Reference proteome</keyword>
<accession>A0A3A1YEZ9</accession>
<evidence type="ECO:0000313" key="3">
    <source>
        <dbReference type="Proteomes" id="UP000265964"/>
    </source>
</evidence>
<dbReference type="GO" id="GO:0006109">
    <property type="term" value="P:regulation of carbohydrate metabolic process"/>
    <property type="evidence" value="ECO:0007669"/>
    <property type="project" value="InterPro"/>
</dbReference>
<dbReference type="AlphaFoldDB" id="A0A3A1YEZ9"/>
<dbReference type="SUPFAM" id="SSF117130">
    <property type="entry name" value="CsrA-like"/>
    <property type="match status" value="1"/>
</dbReference>
<protein>
    <recommendedName>
        <fullName evidence="4">Carbon storage regulator</fullName>
    </recommendedName>
</protein>
<evidence type="ECO:0000313" key="2">
    <source>
        <dbReference type="EMBL" id="RIY34794.1"/>
    </source>
</evidence>
<keyword evidence="1" id="KW-0010">Activator</keyword>